<dbReference type="SUPFAM" id="SSF52540">
    <property type="entry name" value="P-loop containing nucleoside triphosphate hydrolases"/>
    <property type="match status" value="1"/>
</dbReference>
<dbReference type="Proteomes" id="UP000746471">
    <property type="component" value="Unassembled WGS sequence"/>
</dbReference>
<dbReference type="SUPFAM" id="SSF55785">
    <property type="entry name" value="PYP-like sensor domain (PAS domain)"/>
    <property type="match status" value="1"/>
</dbReference>
<dbReference type="InterPro" id="IPR027417">
    <property type="entry name" value="P-loop_NTPase"/>
</dbReference>
<evidence type="ECO:0000256" key="2">
    <source>
        <dbReference type="ARBA" id="ARBA00022840"/>
    </source>
</evidence>
<keyword evidence="2" id="KW-0067">ATP-binding</keyword>
<dbReference type="EMBL" id="JAHBCL010000040">
    <property type="protein sequence ID" value="MBS7528441.1"/>
    <property type="molecule type" value="Genomic_DNA"/>
</dbReference>
<accession>A0ABS5PVD2</accession>
<keyword evidence="3" id="KW-0805">Transcription regulation</keyword>
<dbReference type="InterPro" id="IPR058031">
    <property type="entry name" value="AAA_lid_NorR"/>
</dbReference>
<dbReference type="SUPFAM" id="SSF55781">
    <property type="entry name" value="GAF domain-like"/>
    <property type="match status" value="1"/>
</dbReference>
<dbReference type="PROSITE" id="PS00675">
    <property type="entry name" value="SIGMA54_INTERACT_1"/>
    <property type="match status" value="1"/>
</dbReference>
<dbReference type="CDD" id="cd00009">
    <property type="entry name" value="AAA"/>
    <property type="match status" value="1"/>
</dbReference>
<evidence type="ECO:0000256" key="4">
    <source>
        <dbReference type="ARBA" id="ARBA00023125"/>
    </source>
</evidence>
<dbReference type="PROSITE" id="PS00688">
    <property type="entry name" value="SIGMA54_INTERACT_3"/>
    <property type="match status" value="1"/>
</dbReference>
<dbReference type="Pfam" id="PF01590">
    <property type="entry name" value="GAF"/>
    <property type="match status" value="1"/>
</dbReference>
<evidence type="ECO:0000256" key="3">
    <source>
        <dbReference type="ARBA" id="ARBA00023015"/>
    </source>
</evidence>
<evidence type="ECO:0000313" key="8">
    <source>
        <dbReference type="Proteomes" id="UP000746471"/>
    </source>
</evidence>
<dbReference type="Gene3D" id="3.40.50.300">
    <property type="entry name" value="P-loop containing nucleotide triphosphate hydrolases"/>
    <property type="match status" value="1"/>
</dbReference>
<dbReference type="PANTHER" id="PTHR32071:SF57">
    <property type="entry name" value="C4-DICARBOXYLATE TRANSPORT TRANSCRIPTIONAL REGULATORY PROTEIN DCTD"/>
    <property type="match status" value="1"/>
</dbReference>
<dbReference type="PROSITE" id="PS00676">
    <property type="entry name" value="SIGMA54_INTERACT_2"/>
    <property type="match status" value="1"/>
</dbReference>
<dbReference type="Pfam" id="PF25601">
    <property type="entry name" value="AAA_lid_14"/>
    <property type="match status" value="1"/>
</dbReference>
<dbReference type="Gene3D" id="3.30.450.20">
    <property type="entry name" value="PAS domain"/>
    <property type="match status" value="1"/>
</dbReference>
<dbReference type="Pfam" id="PF02954">
    <property type="entry name" value="HTH_8"/>
    <property type="match status" value="1"/>
</dbReference>
<dbReference type="InterPro" id="IPR035965">
    <property type="entry name" value="PAS-like_dom_sf"/>
</dbReference>
<name>A0ABS5PVD2_9FIRM</name>
<keyword evidence="5" id="KW-0804">Transcription</keyword>
<dbReference type="InterPro" id="IPR009057">
    <property type="entry name" value="Homeodomain-like_sf"/>
</dbReference>
<evidence type="ECO:0000256" key="1">
    <source>
        <dbReference type="ARBA" id="ARBA00022741"/>
    </source>
</evidence>
<dbReference type="SMART" id="SM00382">
    <property type="entry name" value="AAA"/>
    <property type="match status" value="1"/>
</dbReference>
<dbReference type="Gene3D" id="1.10.10.60">
    <property type="entry name" value="Homeodomain-like"/>
    <property type="match status" value="1"/>
</dbReference>
<dbReference type="SUPFAM" id="SSF46689">
    <property type="entry name" value="Homeodomain-like"/>
    <property type="match status" value="1"/>
</dbReference>
<dbReference type="Gene3D" id="3.30.450.40">
    <property type="match status" value="1"/>
</dbReference>
<dbReference type="InterPro" id="IPR003593">
    <property type="entry name" value="AAA+_ATPase"/>
</dbReference>
<dbReference type="InterPro" id="IPR025944">
    <property type="entry name" value="Sigma_54_int_dom_CS"/>
</dbReference>
<proteinExistence type="predicted"/>
<dbReference type="RefSeq" id="WP_213238298.1">
    <property type="nucleotide sequence ID" value="NZ_JAHBCL010000040.1"/>
</dbReference>
<protein>
    <submittedName>
        <fullName evidence="7">Sigma-54-dependent Fis family transcriptional regulator</fullName>
    </submittedName>
</protein>
<dbReference type="InterPro" id="IPR002197">
    <property type="entry name" value="HTH_Fis"/>
</dbReference>
<dbReference type="PANTHER" id="PTHR32071">
    <property type="entry name" value="TRANSCRIPTIONAL REGULATORY PROTEIN"/>
    <property type="match status" value="1"/>
</dbReference>
<dbReference type="InterPro" id="IPR025943">
    <property type="entry name" value="Sigma_54_int_dom_ATP-bd_2"/>
</dbReference>
<dbReference type="InterPro" id="IPR025662">
    <property type="entry name" value="Sigma_54_int_dom_ATP-bd_1"/>
</dbReference>
<organism evidence="7 8">
    <name type="scientific">Fusibacter paucivorans</name>
    <dbReference type="NCBI Taxonomy" id="76009"/>
    <lineage>
        <taxon>Bacteria</taxon>
        <taxon>Bacillati</taxon>
        <taxon>Bacillota</taxon>
        <taxon>Clostridia</taxon>
        <taxon>Eubacteriales</taxon>
        <taxon>Eubacteriales Family XII. Incertae Sedis</taxon>
        <taxon>Fusibacter</taxon>
    </lineage>
</organism>
<dbReference type="InterPro" id="IPR002078">
    <property type="entry name" value="Sigma_54_int"/>
</dbReference>
<comment type="caution">
    <text evidence="7">The sequence shown here is derived from an EMBL/GenBank/DDBJ whole genome shotgun (WGS) entry which is preliminary data.</text>
</comment>
<dbReference type="InterPro" id="IPR029016">
    <property type="entry name" value="GAF-like_dom_sf"/>
</dbReference>
<keyword evidence="1" id="KW-0547">Nucleotide-binding</keyword>
<dbReference type="Gene3D" id="1.10.8.60">
    <property type="match status" value="1"/>
</dbReference>
<gene>
    <name evidence="7" type="ORF">KHM83_17270</name>
</gene>
<dbReference type="InterPro" id="IPR013767">
    <property type="entry name" value="PAS_fold"/>
</dbReference>
<reference evidence="7 8" key="1">
    <citation type="submission" date="2021-05" db="EMBL/GenBank/DDBJ databases">
        <title>Fusibacter ferrireducens sp. nov., an anaerobic, sulfur- and Fe-reducing bacterium isolated from the mangrove sediment.</title>
        <authorList>
            <person name="Qiu D."/>
        </authorList>
    </citation>
    <scope>NUCLEOTIDE SEQUENCE [LARGE SCALE GENOMIC DNA]</scope>
    <source>
        <strain evidence="7 8">DSM 12116</strain>
    </source>
</reference>
<feature type="domain" description="Sigma-54 factor interaction" evidence="6">
    <location>
        <begin position="349"/>
        <end position="578"/>
    </location>
</feature>
<dbReference type="PROSITE" id="PS50045">
    <property type="entry name" value="SIGMA54_INTERACT_4"/>
    <property type="match status" value="1"/>
</dbReference>
<dbReference type="Pfam" id="PF00989">
    <property type="entry name" value="PAS"/>
    <property type="match status" value="1"/>
</dbReference>
<evidence type="ECO:0000259" key="6">
    <source>
        <dbReference type="PROSITE" id="PS50045"/>
    </source>
</evidence>
<keyword evidence="4" id="KW-0238">DNA-binding</keyword>
<dbReference type="Pfam" id="PF00158">
    <property type="entry name" value="Sigma54_activat"/>
    <property type="match status" value="1"/>
</dbReference>
<evidence type="ECO:0000256" key="5">
    <source>
        <dbReference type="ARBA" id="ARBA00023163"/>
    </source>
</evidence>
<keyword evidence="8" id="KW-1185">Reference proteome</keyword>
<evidence type="ECO:0000313" key="7">
    <source>
        <dbReference type="EMBL" id="MBS7528441.1"/>
    </source>
</evidence>
<sequence length="667" mass="75231">MGNNCKETDLVRNDWESFIKNGELNTSHVRNDILKSWIRCKNASLNPYDDGRHPSLDKATFEESLSKKERLIRIAHPFMTNVYKFVKGTGFVVVLTNEEGYILEMFADDDVWSNPVTNNFFLGASWEETVAGTNAIGTALITKEAVQVSGSEHFCEKHHCLTCSAAPIFDVSGELIGIIDISGSVEASHLHTLGMVVSAAESIMAQLRIENKNVQLAMVNRKLVNFFNMVSDGVLIVDSFGAITEMNPAAETILTIRKRDGLGIQVQKLITPRYTTSETLALFQKPCAYKECVIHTDKGQLEVIISVEPFYDQPEHFAGSFVTIRPVKQVQKLINRFSGYMASLQFKDIIGSSYEIREAIRLANLTAINNSNVLLTGESGTGKEIFAQAIHNKSSQCNAPFVPLNCGAIPRELIGSELFGYEDGAFTGAKRGGRLGKFELASGGTLFLDEIGDMPLEHQTVLLRVIQEKKIVRIGGDKMIPVDVRLICATNKNLMEEVEKGTFRRDLFYRLNVMSIMIPPLKDRIEDIPLLFRHFLNKLCDDREQNIRVDRSVYDCLKLYEWPGNVRELQNIVERAVNLAEDGVIYKHHLPKHIRSFEKQPENPSIQFAENLAACRYVNKKEQQAQERENMLVLLNQYAGNVSRVAKEMGLSRKTVYNKMRDYAIYR</sequence>
<dbReference type="InterPro" id="IPR003018">
    <property type="entry name" value="GAF"/>
</dbReference>